<proteinExistence type="predicted"/>
<dbReference type="RefSeq" id="WP_166646051.1">
    <property type="nucleotide sequence ID" value="NZ_SOAX01000003.1"/>
</dbReference>
<name>A0A4R7JW99_9GAMM</name>
<dbReference type="EMBL" id="SOAX01000003">
    <property type="protein sequence ID" value="TDT41787.1"/>
    <property type="molecule type" value="Genomic_DNA"/>
</dbReference>
<dbReference type="Pfam" id="PF11871">
    <property type="entry name" value="DUF3391"/>
    <property type="match status" value="1"/>
</dbReference>
<keyword evidence="3" id="KW-1185">Reference proteome</keyword>
<dbReference type="PANTHER" id="PTHR43155">
    <property type="entry name" value="CYCLIC DI-GMP PHOSPHODIESTERASE PA4108-RELATED"/>
    <property type="match status" value="1"/>
</dbReference>
<dbReference type="SMART" id="SM00471">
    <property type="entry name" value="HDc"/>
    <property type="match status" value="1"/>
</dbReference>
<evidence type="ECO:0000259" key="1">
    <source>
        <dbReference type="PROSITE" id="PS51832"/>
    </source>
</evidence>
<dbReference type="InterPro" id="IPR037522">
    <property type="entry name" value="HD_GYP_dom"/>
</dbReference>
<comment type="caution">
    <text evidence="2">The sequence shown here is derived from an EMBL/GenBank/DDBJ whole genome shotgun (WGS) entry which is preliminary data.</text>
</comment>
<evidence type="ECO:0000313" key="3">
    <source>
        <dbReference type="Proteomes" id="UP000295830"/>
    </source>
</evidence>
<dbReference type="PROSITE" id="PS51832">
    <property type="entry name" value="HD_GYP"/>
    <property type="match status" value="1"/>
</dbReference>
<accession>A0A4R7JW99</accession>
<sequence length="402" mass="45002">MEYKKVPVSDLRIGMYVANLDRPWLDSPFLFQGFTIQDEQELHQLRETCEHVFVDAEKSGDVDLSDLENRGAHPTPKGEEVVDFNEEVTRARNVRERGETLSKRLMEDIRLGESVRTEEAREFISDLIVTVSDNPNASIWLTHLRRQHEYVAAHSMDACVLAVAFARHLGYERQALEDIGLGALLHDIGLMRTPQELLAKTGPLTDEEFEIVARHPWEGYNVLRLTQGFSKRTLDIVRYHHERIDGSGYPEGLSGEEIPQEVLLVSLVDAYDALTSPRPYVDNPLPPYEALTQLRKRAATDFGGDLVEQFMRCIGIYPVGSLVELTSGALAAVVSHTQETRLSPVIMMLRDADGEPYTGQPLVNLASLVEGVDTNRWRILGVRNPADHGIDISEIAAMHGGG</sequence>
<dbReference type="AlphaFoldDB" id="A0A4R7JW99"/>
<dbReference type="Proteomes" id="UP000295830">
    <property type="component" value="Unassembled WGS sequence"/>
</dbReference>
<gene>
    <name evidence="2" type="ORF">DES49_1892</name>
</gene>
<dbReference type="Pfam" id="PF13487">
    <property type="entry name" value="HD_5"/>
    <property type="match status" value="1"/>
</dbReference>
<organism evidence="2 3">
    <name type="scientific">Halospina denitrificans</name>
    <dbReference type="NCBI Taxonomy" id="332522"/>
    <lineage>
        <taxon>Bacteria</taxon>
        <taxon>Pseudomonadati</taxon>
        <taxon>Pseudomonadota</taxon>
        <taxon>Gammaproteobacteria</taxon>
        <taxon>Halospina</taxon>
    </lineage>
</organism>
<dbReference type="CDD" id="cd00077">
    <property type="entry name" value="HDc"/>
    <property type="match status" value="1"/>
</dbReference>
<dbReference type="PANTHER" id="PTHR43155:SF2">
    <property type="entry name" value="CYCLIC DI-GMP PHOSPHODIESTERASE PA4108"/>
    <property type="match status" value="1"/>
</dbReference>
<dbReference type="SUPFAM" id="SSF109604">
    <property type="entry name" value="HD-domain/PDEase-like"/>
    <property type="match status" value="1"/>
</dbReference>
<protein>
    <submittedName>
        <fullName evidence="2">HD-GYP domain-containing protein (C-di-GMP phosphodiesterase class II)</fullName>
    </submittedName>
</protein>
<feature type="domain" description="HD-GYP" evidence="1">
    <location>
        <begin position="129"/>
        <end position="326"/>
    </location>
</feature>
<dbReference type="Gene3D" id="1.10.3210.10">
    <property type="entry name" value="Hypothetical protein af1432"/>
    <property type="match status" value="1"/>
</dbReference>
<dbReference type="InterPro" id="IPR021812">
    <property type="entry name" value="DUF3391"/>
</dbReference>
<evidence type="ECO:0000313" key="2">
    <source>
        <dbReference type="EMBL" id="TDT41787.1"/>
    </source>
</evidence>
<dbReference type="InterPro" id="IPR003607">
    <property type="entry name" value="HD/PDEase_dom"/>
</dbReference>
<reference evidence="2 3" key="1">
    <citation type="submission" date="2019-03" db="EMBL/GenBank/DDBJ databases">
        <title>Genomic Encyclopedia of Type Strains, Phase IV (KMG-IV): sequencing the most valuable type-strain genomes for metagenomic binning, comparative biology and taxonomic classification.</title>
        <authorList>
            <person name="Goeker M."/>
        </authorList>
    </citation>
    <scope>NUCLEOTIDE SEQUENCE [LARGE SCALE GENOMIC DNA]</scope>
    <source>
        <strain evidence="2 3">DSM 15505</strain>
    </source>
</reference>
<dbReference type="GO" id="GO:0008081">
    <property type="term" value="F:phosphoric diester hydrolase activity"/>
    <property type="evidence" value="ECO:0007669"/>
    <property type="project" value="UniProtKB-ARBA"/>
</dbReference>